<dbReference type="SMART" id="SM00642">
    <property type="entry name" value="Aamy"/>
    <property type="match status" value="1"/>
</dbReference>
<name>A0ABX8SN74_9ACTN</name>
<dbReference type="Pfam" id="PF02922">
    <property type="entry name" value="CBM_48"/>
    <property type="match status" value="1"/>
</dbReference>
<reference evidence="2 3" key="1">
    <citation type="submission" date="2021-07" db="EMBL/GenBank/DDBJ databases">
        <title>complete genome sequencing of Tessaracoccus sp.J1M15.</title>
        <authorList>
            <person name="Bae J.-W."/>
            <person name="Kim D.-y."/>
        </authorList>
    </citation>
    <scope>NUCLEOTIDE SEQUENCE [LARGE SCALE GENOMIC DNA]</scope>
    <source>
        <strain evidence="2 3">J1M15</strain>
    </source>
</reference>
<dbReference type="InterPro" id="IPR044505">
    <property type="entry name" value="GlgX_Isoamylase_N_E_set"/>
</dbReference>
<evidence type="ECO:0000313" key="3">
    <source>
        <dbReference type="Proteomes" id="UP000824504"/>
    </source>
</evidence>
<dbReference type="InterPro" id="IPR006047">
    <property type="entry name" value="GH13_cat_dom"/>
</dbReference>
<organism evidence="2 3">
    <name type="scientific">Tessaracoccus palaemonis</name>
    <dbReference type="NCBI Taxonomy" id="2829499"/>
    <lineage>
        <taxon>Bacteria</taxon>
        <taxon>Bacillati</taxon>
        <taxon>Actinomycetota</taxon>
        <taxon>Actinomycetes</taxon>
        <taxon>Propionibacteriales</taxon>
        <taxon>Propionibacteriaceae</taxon>
        <taxon>Tessaracoccus</taxon>
    </lineage>
</organism>
<dbReference type="EMBL" id="CP079216">
    <property type="protein sequence ID" value="QXT64090.1"/>
    <property type="molecule type" value="Genomic_DNA"/>
</dbReference>
<dbReference type="PANTHER" id="PTHR43002">
    <property type="entry name" value="GLYCOGEN DEBRANCHING ENZYME"/>
    <property type="match status" value="1"/>
</dbReference>
<proteinExistence type="predicted"/>
<evidence type="ECO:0000313" key="2">
    <source>
        <dbReference type="EMBL" id="QXT64090.1"/>
    </source>
</evidence>
<accession>A0ABX8SN74</accession>
<dbReference type="CDD" id="cd11326">
    <property type="entry name" value="AmyAc_Glg_debranch"/>
    <property type="match status" value="1"/>
</dbReference>
<sequence>MTPAPLPATDALGATITGTGTRFGLWAPRAARVELALVDSRNQERRVPMEVDEHGVWTVEVPGVGAEQLYGYRVFGTWNPGGGNRFNPHQLLLDPYARAISGGVDFRGPIRDHVPGHPRTMSTLDSLGSVPLSVVVADTPAPTPVAQRRALSQTIIYETHLRGFTKLHPEVPHELRGTYLGMGHPSVIDYLVDLGITAVEFLPLHHFVSEPFIAEKGLRNYWGYNTLGFFAPHALYATRGTVGRQVAEFKQMVSALHEAGIEVILDVVYNHTAEGGSDGPTLSMRGIDDAAYYRLTDNGRDDYDVTGCGNSVNTSTPMVRAMVLDSMRYWVTEMGVDGFRFDLATTLVRNRKHHVDHHHALKRLIAADPTFDDIKIIAEPWDIGPFGYQVGAWGAGWHEWNDRFRDLVRDYWRGAIHGVQELATRLAGSPDLFDAPGRCPQSSINFITAHDGFTMRDLVSYDVKHNLANAESNRDGTDNNRSWNHGWEGETSDEEINAIRRRQVLNLMATQLLAIGTPMLTAGDEFGRTQQGNNNAYCQDSPISWVDWNISPQWRGVHDKVRSLIAIRQAYSVFQPTDFAYHNEILSPQGENLHRVDMTWMNGKGGQMTEIDWHDGSRRLLGMYVSNEHEAFLTWFNSGAGDARIRLPELPWGRSYRVVWHSGGDGELPEGLLPAGARLTLPGRTVAVMRAEVPTSSLQLLTWEGEARTERG</sequence>
<dbReference type="InterPro" id="IPR011837">
    <property type="entry name" value="Glycogen_debranch_GlgX"/>
</dbReference>
<dbReference type="InterPro" id="IPR004193">
    <property type="entry name" value="Glyco_hydro_13_N"/>
</dbReference>
<gene>
    <name evidence="2" type="primary">glgX</name>
    <name evidence="2" type="ORF">KDB89_06470</name>
</gene>
<dbReference type="CDD" id="cd02856">
    <property type="entry name" value="E_set_GDE_Isoamylase_N"/>
    <property type="match status" value="1"/>
</dbReference>
<evidence type="ECO:0000259" key="1">
    <source>
        <dbReference type="SMART" id="SM00642"/>
    </source>
</evidence>
<dbReference type="NCBIfam" id="TIGR02100">
    <property type="entry name" value="glgX_debranch"/>
    <property type="match status" value="1"/>
</dbReference>
<dbReference type="RefSeq" id="WP_219084013.1">
    <property type="nucleotide sequence ID" value="NZ_CP079216.1"/>
</dbReference>
<keyword evidence="3" id="KW-1185">Reference proteome</keyword>
<feature type="domain" description="Glycosyl hydrolase family 13 catalytic" evidence="1">
    <location>
        <begin position="158"/>
        <end position="568"/>
    </location>
</feature>
<protein>
    <submittedName>
        <fullName evidence="2">Glycogen debranching protein GlgX</fullName>
    </submittedName>
</protein>
<dbReference type="Proteomes" id="UP000824504">
    <property type="component" value="Chromosome"/>
</dbReference>